<evidence type="ECO:0000313" key="13">
    <source>
        <dbReference type="EMBL" id="MBZ7987513.1"/>
    </source>
</evidence>
<dbReference type="NCBIfam" id="TIGR00482">
    <property type="entry name" value="nicotinate (nicotinamide) nucleotide adenylyltransferase"/>
    <property type="match status" value="1"/>
</dbReference>
<comment type="caution">
    <text evidence="13">The sequence shown here is derived from an EMBL/GenBank/DDBJ whole genome shotgun (WGS) entry which is preliminary data.</text>
</comment>
<keyword evidence="8 11" id="KW-0067">ATP-binding</keyword>
<dbReference type="PANTHER" id="PTHR39321">
    <property type="entry name" value="NICOTINATE-NUCLEOTIDE ADENYLYLTRANSFERASE-RELATED"/>
    <property type="match status" value="1"/>
</dbReference>
<organism evidence="13 14">
    <name type="scientific">Campylobacter canadensis</name>
    <dbReference type="NCBI Taxonomy" id="449520"/>
    <lineage>
        <taxon>Bacteria</taxon>
        <taxon>Pseudomonadati</taxon>
        <taxon>Campylobacterota</taxon>
        <taxon>Epsilonproteobacteria</taxon>
        <taxon>Campylobacterales</taxon>
        <taxon>Campylobacteraceae</taxon>
        <taxon>Campylobacter</taxon>
    </lineage>
</organism>
<keyword evidence="9 11" id="KW-0520">NAD</keyword>
<sequence length="181" mass="21189">MIAIFGGSFDPIHLGHEEVIKEILKLDVKKLFIVPTFINPFKKSFYASPNQRIKWLKMVLLEDERIVISDYEIKQNRPVPSIDTVKYFSKCFQDEKILFIIGADHLKTLHKWHEYEKLKTMVEFVIAKRDNIKIPSEFKTLNVNVDISSSFIRNNLDLSKVNDKIKEDVKAFYKKGVKIEG</sequence>
<comment type="similarity">
    <text evidence="3 11">Belongs to the NadD family.</text>
</comment>
<dbReference type="GO" id="GO:0016779">
    <property type="term" value="F:nucleotidyltransferase activity"/>
    <property type="evidence" value="ECO:0007669"/>
    <property type="project" value="UniProtKB-KW"/>
</dbReference>
<dbReference type="Proteomes" id="UP000786183">
    <property type="component" value="Unassembled WGS sequence"/>
</dbReference>
<dbReference type="RefSeq" id="WP_172233636.1">
    <property type="nucleotide sequence ID" value="NZ_CP035946.1"/>
</dbReference>
<comment type="function">
    <text evidence="1 11">Catalyzes the reversible adenylation of nicotinate mononucleotide (NaMN) to nicotinic acid adenine dinucleotide (NaAD).</text>
</comment>
<keyword evidence="4 11" id="KW-0662">Pyridine nucleotide biosynthesis</keyword>
<evidence type="ECO:0000256" key="4">
    <source>
        <dbReference type="ARBA" id="ARBA00022642"/>
    </source>
</evidence>
<dbReference type="InterPro" id="IPR004821">
    <property type="entry name" value="Cyt_trans-like"/>
</dbReference>
<evidence type="ECO:0000313" key="14">
    <source>
        <dbReference type="Proteomes" id="UP000786183"/>
    </source>
</evidence>
<dbReference type="Pfam" id="PF01467">
    <property type="entry name" value="CTP_transf_like"/>
    <property type="match status" value="1"/>
</dbReference>
<evidence type="ECO:0000256" key="5">
    <source>
        <dbReference type="ARBA" id="ARBA00022679"/>
    </source>
</evidence>
<dbReference type="EMBL" id="JACGBB010000009">
    <property type="protein sequence ID" value="MBZ7987513.1"/>
    <property type="molecule type" value="Genomic_DNA"/>
</dbReference>
<dbReference type="HAMAP" id="MF_00244">
    <property type="entry name" value="NaMN_adenylyltr"/>
    <property type="match status" value="1"/>
</dbReference>
<feature type="domain" description="Cytidyltransferase-like" evidence="12">
    <location>
        <begin position="4"/>
        <end position="154"/>
    </location>
</feature>
<keyword evidence="6 11" id="KW-0548">Nucleotidyltransferase</keyword>
<keyword evidence="7 11" id="KW-0547">Nucleotide-binding</keyword>
<proteinExistence type="inferred from homology"/>
<dbReference type="InterPro" id="IPR014729">
    <property type="entry name" value="Rossmann-like_a/b/a_fold"/>
</dbReference>
<keyword evidence="14" id="KW-1185">Reference proteome</keyword>
<evidence type="ECO:0000256" key="7">
    <source>
        <dbReference type="ARBA" id="ARBA00022741"/>
    </source>
</evidence>
<name>A0ABS7WRY0_9BACT</name>
<comment type="pathway">
    <text evidence="2 11">Cofactor biosynthesis; NAD(+) biosynthesis; deamido-NAD(+) from nicotinate D-ribonucleotide: step 1/1.</text>
</comment>
<evidence type="ECO:0000259" key="12">
    <source>
        <dbReference type="Pfam" id="PF01467"/>
    </source>
</evidence>
<dbReference type="InterPro" id="IPR005248">
    <property type="entry name" value="NadD/NMNAT"/>
</dbReference>
<evidence type="ECO:0000256" key="2">
    <source>
        <dbReference type="ARBA" id="ARBA00005019"/>
    </source>
</evidence>
<keyword evidence="5 11" id="KW-0808">Transferase</keyword>
<evidence type="ECO:0000256" key="8">
    <source>
        <dbReference type="ARBA" id="ARBA00022840"/>
    </source>
</evidence>
<accession>A0ABS7WRY0</accession>
<reference evidence="13 14" key="1">
    <citation type="submission" date="2020-07" db="EMBL/GenBank/DDBJ databases">
        <title>Transfer of Campylobacter canadensis to the novel genus Avispirillum gen. nov., that also includes two novel species recovered from migratory waterfowl: Avispirillum anseris sp. nov. and Avispirillum brantae sp. nov.</title>
        <authorList>
            <person name="Miller W.G."/>
            <person name="Chapman M.H."/>
            <person name="Yee E."/>
            <person name="Inglis G.D."/>
        </authorList>
    </citation>
    <scope>NUCLEOTIDE SEQUENCE [LARGE SCALE GENOMIC DNA]</scope>
    <source>
        <strain evidence="13 14">L283</strain>
    </source>
</reference>
<dbReference type="SUPFAM" id="SSF52374">
    <property type="entry name" value="Nucleotidylyl transferase"/>
    <property type="match status" value="1"/>
</dbReference>
<evidence type="ECO:0000256" key="1">
    <source>
        <dbReference type="ARBA" id="ARBA00002324"/>
    </source>
</evidence>
<protein>
    <recommendedName>
        <fullName evidence="11">Probable nicotinate-nucleotide adenylyltransferase</fullName>
        <ecNumber evidence="11">2.7.7.18</ecNumber>
    </recommendedName>
    <alternativeName>
        <fullName evidence="11">Deamido-NAD(+) diphosphorylase</fullName>
    </alternativeName>
    <alternativeName>
        <fullName evidence="11">Deamido-NAD(+) pyrophosphorylase</fullName>
    </alternativeName>
    <alternativeName>
        <fullName evidence="11">Nicotinate mononucleotide adenylyltransferase</fullName>
        <shortName evidence="11">NaMN adenylyltransferase</shortName>
    </alternativeName>
</protein>
<dbReference type="PANTHER" id="PTHR39321:SF3">
    <property type="entry name" value="PHOSPHOPANTETHEINE ADENYLYLTRANSFERASE"/>
    <property type="match status" value="1"/>
</dbReference>
<dbReference type="Gene3D" id="3.40.50.620">
    <property type="entry name" value="HUPs"/>
    <property type="match status" value="1"/>
</dbReference>
<evidence type="ECO:0000256" key="10">
    <source>
        <dbReference type="ARBA" id="ARBA00048721"/>
    </source>
</evidence>
<comment type="catalytic activity">
    <reaction evidence="10 11">
        <text>nicotinate beta-D-ribonucleotide + ATP + H(+) = deamido-NAD(+) + diphosphate</text>
        <dbReference type="Rhea" id="RHEA:22860"/>
        <dbReference type="ChEBI" id="CHEBI:15378"/>
        <dbReference type="ChEBI" id="CHEBI:30616"/>
        <dbReference type="ChEBI" id="CHEBI:33019"/>
        <dbReference type="ChEBI" id="CHEBI:57502"/>
        <dbReference type="ChEBI" id="CHEBI:58437"/>
        <dbReference type="EC" id="2.7.7.18"/>
    </reaction>
</comment>
<dbReference type="CDD" id="cd02165">
    <property type="entry name" value="NMNAT"/>
    <property type="match status" value="1"/>
</dbReference>
<evidence type="ECO:0000256" key="11">
    <source>
        <dbReference type="HAMAP-Rule" id="MF_00244"/>
    </source>
</evidence>
<evidence type="ECO:0000256" key="3">
    <source>
        <dbReference type="ARBA" id="ARBA00009014"/>
    </source>
</evidence>
<evidence type="ECO:0000256" key="9">
    <source>
        <dbReference type="ARBA" id="ARBA00023027"/>
    </source>
</evidence>
<gene>
    <name evidence="11 13" type="primary">nadD</name>
    <name evidence="13" type="ORF">AVCANL283_05280</name>
</gene>
<evidence type="ECO:0000256" key="6">
    <source>
        <dbReference type="ARBA" id="ARBA00022695"/>
    </source>
</evidence>
<dbReference type="NCBIfam" id="TIGR00125">
    <property type="entry name" value="cyt_tran_rel"/>
    <property type="match status" value="1"/>
</dbReference>
<dbReference type="EC" id="2.7.7.18" evidence="11"/>